<gene>
    <name evidence="2" type="ORF">M407DRAFT_96796</name>
</gene>
<proteinExistence type="predicted"/>
<dbReference type="HOGENOM" id="CLU_1548743_0_0_1"/>
<sequence length="173" mass="18992">MICRRFGFLGRRPVAGGGLAFDLDDSLPFDHEPNFGETPKIYDFSMNRNLAGDASTHWTMLIPVSARQIEDHQGTQKQEGTVNVAGSSPSLSAPFRLRRIWKPKSSNPLSQEQRKLEPPADTCQQISTAVLIAMPGRDRVSPSDESEALPDIVLGVAEVYVEPSLKHPPAKTV</sequence>
<evidence type="ECO:0000313" key="3">
    <source>
        <dbReference type="Proteomes" id="UP000054248"/>
    </source>
</evidence>
<reference evidence="2 3" key="1">
    <citation type="submission" date="2014-04" db="EMBL/GenBank/DDBJ databases">
        <authorList>
            <consortium name="DOE Joint Genome Institute"/>
            <person name="Kuo A."/>
            <person name="Girlanda M."/>
            <person name="Perotto S."/>
            <person name="Kohler A."/>
            <person name="Nagy L.G."/>
            <person name="Floudas D."/>
            <person name="Copeland A."/>
            <person name="Barry K.W."/>
            <person name="Cichocki N."/>
            <person name="Veneault-Fourrey C."/>
            <person name="LaButti K."/>
            <person name="Lindquist E.A."/>
            <person name="Lipzen A."/>
            <person name="Lundell T."/>
            <person name="Morin E."/>
            <person name="Murat C."/>
            <person name="Sun H."/>
            <person name="Tunlid A."/>
            <person name="Henrissat B."/>
            <person name="Grigoriev I.V."/>
            <person name="Hibbett D.S."/>
            <person name="Martin F."/>
            <person name="Nordberg H.P."/>
            <person name="Cantor M.N."/>
            <person name="Hua S.X."/>
        </authorList>
    </citation>
    <scope>NUCLEOTIDE SEQUENCE [LARGE SCALE GENOMIC DNA]</scope>
    <source>
        <strain evidence="2 3">MUT 4182</strain>
    </source>
</reference>
<dbReference type="EMBL" id="KN823051">
    <property type="protein sequence ID" value="KIO24922.1"/>
    <property type="molecule type" value="Genomic_DNA"/>
</dbReference>
<dbReference type="OrthoDB" id="10380371at2759"/>
<protein>
    <submittedName>
        <fullName evidence="2">Uncharacterized protein</fullName>
    </submittedName>
</protein>
<evidence type="ECO:0000256" key="1">
    <source>
        <dbReference type="SAM" id="MobiDB-lite"/>
    </source>
</evidence>
<feature type="region of interest" description="Disordered" evidence="1">
    <location>
        <begin position="70"/>
        <end position="90"/>
    </location>
</feature>
<dbReference type="AlphaFoldDB" id="A0A0C3LU68"/>
<accession>A0A0C3LU68</accession>
<reference evidence="3" key="2">
    <citation type="submission" date="2015-01" db="EMBL/GenBank/DDBJ databases">
        <title>Evolutionary Origins and Diversification of the Mycorrhizal Mutualists.</title>
        <authorList>
            <consortium name="DOE Joint Genome Institute"/>
            <consortium name="Mycorrhizal Genomics Consortium"/>
            <person name="Kohler A."/>
            <person name="Kuo A."/>
            <person name="Nagy L.G."/>
            <person name="Floudas D."/>
            <person name="Copeland A."/>
            <person name="Barry K.W."/>
            <person name="Cichocki N."/>
            <person name="Veneault-Fourrey C."/>
            <person name="LaButti K."/>
            <person name="Lindquist E.A."/>
            <person name="Lipzen A."/>
            <person name="Lundell T."/>
            <person name="Morin E."/>
            <person name="Murat C."/>
            <person name="Riley R."/>
            <person name="Ohm R."/>
            <person name="Sun H."/>
            <person name="Tunlid A."/>
            <person name="Henrissat B."/>
            <person name="Grigoriev I.V."/>
            <person name="Hibbett D.S."/>
            <person name="Martin F."/>
        </authorList>
    </citation>
    <scope>NUCLEOTIDE SEQUENCE [LARGE SCALE GENOMIC DNA]</scope>
    <source>
        <strain evidence="3">MUT 4182</strain>
    </source>
</reference>
<evidence type="ECO:0000313" key="2">
    <source>
        <dbReference type="EMBL" id="KIO24922.1"/>
    </source>
</evidence>
<keyword evidence="3" id="KW-1185">Reference proteome</keyword>
<feature type="compositionally biased region" description="Polar residues" evidence="1">
    <location>
        <begin position="75"/>
        <end position="90"/>
    </location>
</feature>
<dbReference type="Proteomes" id="UP000054248">
    <property type="component" value="Unassembled WGS sequence"/>
</dbReference>
<feature type="region of interest" description="Disordered" evidence="1">
    <location>
        <begin position="102"/>
        <end position="121"/>
    </location>
</feature>
<name>A0A0C3LU68_9AGAM</name>
<organism evidence="2 3">
    <name type="scientific">Tulasnella calospora MUT 4182</name>
    <dbReference type="NCBI Taxonomy" id="1051891"/>
    <lineage>
        <taxon>Eukaryota</taxon>
        <taxon>Fungi</taxon>
        <taxon>Dikarya</taxon>
        <taxon>Basidiomycota</taxon>
        <taxon>Agaricomycotina</taxon>
        <taxon>Agaricomycetes</taxon>
        <taxon>Cantharellales</taxon>
        <taxon>Tulasnellaceae</taxon>
        <taxon>Tulasnella</taxon>
    </lineage>
</organism>